<evidence type="ECO:0000313" key="1">
    <source>
        <dbReference type="EMBL" id="WMV08893.1"/>
    </source>
</evidence>
<sequence length="71" mass="8536">MDNIMNGEKQECTTSSWQKIVSYEMSPMTFLMCICRPLLREKLPNFLLRQERNILMLTRNKLRKKSRLKSL</sequence>
<dbReference type="EMBL" id="CP133612">
    <property type="protein sequence ID" value="WMV08893.1"/>
    <property type="molecule type" value="Genomic_DNA"/>
</dbReference>
<dbReference type="Proteomes" id="UP001234989">
    <property type="component" value="Chromosome 1"/>
</dbReference>
<name>A0AAF0PPM7_SOLVR</name>
<dbReference type="AlphaFoldDB" id="A0AAF0PPM7"/>
<keyword evidence="2" id="KW-1185">Reference proteome</keyword>
<reference evidence="1" key="1">
    <citation type="submission" date="2023-08" db="EMBL/GenBank/DDBJ databases">
        <title>A de novo genome assembly of Solanum verrucosum Schlechtendal, a Mexican diploid species geographically isolated from the other diploid A-genome species in potato relatives.</title>
        <authorList>
            <person name="Hosaka K."/>
        </authorList>
    </citation>
    <scope>NUCLEOTIDE SEQUENCE</scope>
    <source>
        <tissue evidence="1">Young leaves</tissue>
    </source>
</reference>
<organism evidence="1 2">
    <name type="scientific">Solanum verrucosum</name>
    <dbReference type="NCBI Taxonomy" id="315347"/>
    <lineage>
        <taxon>Eukaryota</taxon>
        <taxon>Viridiplantae</taxon>
        <taxon>Streptophyta</taxon>
        <taxon>Embryophyta</taxon>
        <taxon>Tracheophyta</taxon>
        <taxon>Spermatophyta</taxon>
        <taxon>Magnoliopsida</taxon>
        <taxon>eudicotyledons</taxon>
        <taxon>Gunneridae</taxon>
        <taxon>Pentapetalae</taxon>
        <taxon>asterids</taxon>
        <taxon>lamiids</taxon>
        <taxon>Solanales</taxon>
        <taxon>Solanaceae</taxon>
        <taxon>Solanoideae</taxon>
        <taxon>Solaneae</taxon>
        <taxon>Solanum</taxon>
    </lineage>
</organism>
<proteinExistence type="predicted"/>
<gene>
    <name evidence="1" type="ORF">MTR67_002278</name>
</gene>
<accession>A0AAF0PPM7</accession>
<protein>
    <submittedName>
        <fullName evidence="1">Uncharacterized protein</fullName>
    </submittedName>
</protein>
<evidence type="ECO:0000313" key="2">
    <source>
        <dbReference type="Proteomes" id="UP001234989"/>
    </source>
</evidence>